<dbReference type="Proteomes" id="UP000515506">
    <property type="component" value="Chromosome"/>
</dbReference>
<reference evidence="1 2" key="1">
    <citation type="submission" date="2020-08" db="EMBL/GenBank/DDBJ databases">
        <title>Streptomycin resistant and MDR strain, P. mexicana.</title>
        <authorList>
            <person name="Ganesh-kumar S."/>
            <person name="Zhe T."/>
            <person name="Yu Z."/>
            <person name="Min Y."/>
        </authorList>
    </citation>
    <scope>NUCLEOTIDE SEQUENCE [LARGE SCALE GENOMIC DNA]</scope>
    <source>
        <strain evidence="1 2">GTZY</strain>
    </source>
</reference>
<evidence type="ECO:0000313" key="2">
    <source>
        <dbReference type="Proteomes" id="UP000515506"/>
    </source>
</evidence>
<protein>
    <submittedName>
        <fullName evidence="1">Uncharacterized protein</fullName>
    </submittedName>
</protein>
<dbReference type="RefSeq" id="WP_185895402.1">
    <property type="nucleotide sequence ID" value="NZ_CP060028.1"/>
</dbReference>
<keyword evidence="2" id="KW-1185">Reference proteome</keyword>
<organism evidence="1 2">
    <name type="scientific">Pseudoxanthomonas mexicana</name>
    <dbReference type="NCBI Taxonomy" id="128785"/>
    <lineage>
        <taxon>Bacteria</taxon>
        <taxon>Pseudomonadati</taxon>
        <taxon>Pseudomonadota</taxon>
        <taxon>Gammaproteobacteria</taxon>
        <taxon>Lysobacterales</taxon>
        <taxon>Lysobacteraceae</taxon>
        <taxon>Pseudoxanthomonas</taxon>
    </lineage>
</organism>
<sequence length="96" mass="10635">MRSNVANEEKSFEGWHMFCVVSLLRFEGDENFIVVSQESSGIGEDFLGVEESNCALEENFFVIAHKSGAGAPFWFDLSQTYGAIVARSGSDIEGRF</sequence>
<gene>
    <name evidence="1" type="ORF">H4W19_17710</name>
</gene>
<evidence type="ECO:0000313" key="1">
    <source>
        <dbReference type="EMBL" id="QND80120.1"/>
    </source>
</evidence>
<name>A0ABX6RA68_PSEMX</name>
<accession>A0ABX6RA68</accession>
<dbReference type="EMBL" id="CP060028">
    <property type="protein sequence ID" value="QND80120.1"/>
    <property type="molecule type" value="Genomic_DNA"/>
</dbReference>
<proteinExistence type="predicted"/>